<name>A0ABM8G1L9_9CELL</name>
<dbReference type="PANTHER" id="PTHR15462:SF8">
    <property type="entry name" value="SERINE PROTEASE"/>
    <property type="match status" value="1"/>
</dbReference>
<dbReference type="Pfam" id="PF00089">
    <property type="entry name" value="Trypsin"/>
    <property type="match status" value="1"/>
</dbReference>
<dbReference type="Proteomes" id="UP001321475">
    <property type="component" value="Chromosome"/>
</dbReference>
<dbReference type="EMBL" id="AP027729">
    <property type="protein sequence ID" value="BDZ41905.1"/>
    <property type="molecule type" value="Genomic_DNA"/>
</dbReference>
<dbReference type="RefSeq" id="WP_286218979.1">
    <property type="nucleotide sequence ID" value="NZ_AP027729.1"/>
</dbReference>
<dbReference type="Gene3D" id="2.40.10.10">
    <property type="entry name" value="Trypsin-like serine proteases"/>
    <property type="match status" value="2"/>
</dbReference>
<dbReference type="InterPro" id="IPR050966">
    <property type="entry name" value="Glutamyl_endopeptidase"/>
</dbReference>
<keyword evidence="1" id="KW-0732">Signal</keyword>
<evidence type="ECO:0000313" key="3">
    <source>
        <dbReference type="EMBL" id="BDZ41905.1"/>
    </source>
</evidence>
<evidence type="ECO:0000256" key="1">
    <source>
        <dbReference type="ARBA" id="ARBA00022729"/>
    </source>
</evidence>
<evidence type="ECO:0000313" key="4">
    <source>
        <dbReference type="Proteomes" id="UP001321475"/>
    </source>
</evidence>
<protein>
    <recommendedName>
        <fullName evidence="2">Peptidase S1 domain-containing protein</fullName>
    </recommendedName>
</protein>
<keyword evidence="4" id="KW-1185">Reference proteome</keyword>
<sequence>MAEVRCEKIDRDGKGDIPEKLRQFDSFADLERFDVVSVSGDELARVAAEPIEAFAPAWTAVRSKPVPALRQEGYRSRIRYRGKELEPAVVLGTDERRTYNDTSYPWGCICKVVTTAGTGSGVIVGPRHVLTASHVVNWSVPGGVSGTVEVHRAGPSFSAISRIRRVFAYTQVTGSVGWTELDEDYAVLETADPIGERFGWLGTRRYSSGWDRDPYWYNLGYPGDVGGASWPVWQRSKWLDEHAWDFGPARAMDTNADINPGNSGGPMFAWWEAGPYVVAVVSAHDVDDRENYCAGGSYLVRLVRWARGL</sequence>
<gene>
    <name evidence="3" type="ORF">GCM10025865_12040</name>
</gene>
<reference evidence="4" key="1">
    <citation type="journal article" date="2019" name="Int. J. Syst. Evol. Microbiol.">
        <title>The Global Catalogue of Microorganisms (GCM) 10K type strain sequencing project: providing services to taxonomists for standard genome sequencing and annotation.</title>
        <authorList>
            <consortium name="The Broad Institute Genomics Platform"/>
            <consortium name="The Broad Institute Genome Sequencing Center for Infectious Disease"/>
            <person name="Wu L."/>
            <person name="Ma J."/>
        </authorList>
    </citation>
    <scope>NUCLEOTIDE SEQUENCE [LARGE SCALE GENOMIC DNA]</scope>
    <source>
        <strain evidence="4">NBRC 108565</strain>
    </source>
</reference>
<dbReference type="SUPFAM" id="SSF50494">
    <property type="entry name" value="Trypsin-like serine proteases"/>
    <property type="match status" value="1"/>
</dbReference>
<organism evidence="3 4">
    <name type="scientific">Paraoerskovia sediminicola</name>
    <dbReference type="NCBI Taxonomy" id="1138587"/>
    <lineage>
        <taxon>Bacteria</taxon>
        <taxon>Bacillati</taxon>
        <taxon>Actinomycetota</taxon>
        <taxon>Actinomycetes</taxon>
        <taxon>Micrococcales</taxon>
        <taxon>Cellulomonadaceae</taxon>
        <taxon>Paraoerskovia</taxon>
    </lineage>
</organism>
<evidence type="ECO:0000259" key="2">
    <source>
        <dbReference type="Pfam" id="PF00089"/>
    </source>
</evidence>
<feature type="domain" description="Peptidase S1" evidence="2">
    <location>
        <begin position="99"/>
        <end position="295"/>
    </location>
</feature>
<dbReference type="PANTHER" id="PTHR15462">
    <property type="entry name" value="SERINE PROTEASE"/>
    <property type="match status" value="1"/>
</dbReference>
<dbReference type="InterPro" id="IPR043504">
    <property type="entry name" value="Peptidase_S1_PA_chymotrypsin"/>
</dbReference>
<proteinExistence type="predicted"/>
<dbReference type="InterPro" id="IPR001254">
    <property type="entry name" value="Trypsin_dom"/>
</dbReference>
<accession>A0ABM8G1L9</accession>
<dbReference type="InterPro" id="IPR009003">
    <property type="entry name" value="Peptidase_S1_PA"/>
</dbReference>